<name>A0A2A4YIN3_UNCAE</name>
<dbReference type="InterPro" id="IPR005475">
    <property type="entry name" value="Transketolase-like_Pyr-bd"/>
</dbReference>
<evidence type="ECO:0000313" key="7">
    <source>
        <dbReference type="Proteomes" id="UP000217838"/>
    </source>
</evidence>
<gene>
    <name evidence="6" type="ORF">COB11_04250</name>
</gene>
<evidence type="ECO:0000256" key="4">
    <source>
        <dbReference type="ARBA" id="ARBA00023052"/>
    </source>
</evidence>
<dbReference type="GO" id="GO:0005829">
    <property type="term" value="C:cytosol"/>
    <property type="evidence" value="ECO:0007669"/>
    <property type="project" value="TreeGrafter"/>
</dbReference>
<dbReference type="Gene3D" id="3.40.50.12470">
    <property type="match status" value="1"/>
</dbReference>
<dbReference type="Proteomes" id="UP000217838">
    <property type="component" value="Unassembled WGS sequence"/>
</dbReference>
<feature type="domain" description="Transketolase-like pyrimidine-binding" evidence="5">
    <location>
        <begin position="567"/>
        <end position="760"/>
    </location>
</feature>
<evidence type="ECO:0000256" key="3">
    <source>
        <dbReference type="ARBA" id="ARBA00023002"/>
    </source>
</evidence>
<dbReference type="Gene3D" id="3.40.50.970">
    <property type="match status" value="1"/>
</dbReference>
<dbReference type="SUPFAM" id="SSF52518">
    <property type="entry name" value="Thiamin diphosphate-binding fold (THDP-binding)"/>
    <property type="match status" value="2"/>
</dbReference>
<keyword evidence="3" id="KW-0560">Oxidoreductase</keyword>
<evidence type="ECO:0000313" key="6">
    <source>
        <dbReference type="EMBL" id="PCI94175.1"/>
    </source>
</evidence>
<dbReference type="InterPro" id="IPR001017">
    <property type="entry name" value="DH_E1"/>
</dbReference>
<sequence>MDPHSFEYANLANLKFIEDLYAQYLKDPASVDESWKYFFEGMQMAGSMQKVMPEITPSKSLSKNDYGSLDLIEAYRKYGHLAAQTNPVLPNAQKEDIKHLRIENHGFSSNDLEAEVPTFGFLKEESTSLSSLVEALDSTYCSSIGLEYDHCRDEIKEFIRGSYEPFVRPPLSNEEKTLIMEDLNKAEMFESFIHLKYPGQKRFSLEGGEATIPMVREILDKSAELGVSEVVFGMAHRGRLNVLANIMKKPYSMMFCEFEPTYIPDSFGGAGDVKYHLGLVTEIKTSHGKPLKVTLSANPSHLESVDPVIVGMTKAKRDLTGGNVLPILIHGDASIAGQGIVFETMQLSRVEGYETGGTIHIVINNQVGFTATEKEARSTLYSTDVAKPFGAPVFHVNGDDPEACVYAGRLAAEIRDQFGIDVFLEILCYRKYGHNEGDEPAFTLPHYYSIIRAKDNVRILYKEKLIVENILSPDRAEELEANFKATLESALSETKEIAANKKSPKKKESKDLSKKEVFKNVETCHPKEKLEQYVEAFSKLPEGFSIHRKIQRIFAERVAAIKKGEGIDWGLSEYLAYASLVSEKHPVRISGQDSQRGTFSHRHATIVDQTSGEKYFPLQHVSQDQASFVAYNSPLSEYGVLGFEFGYAYMSKEGLTIWEAQYGDFANGAQIIIDSYVSSSETKWGLKCGLVLMLPHGAEGSGPEHSSARVERFLQLCSCNNMHVVMPTKPSQVFHALRRQVLSSTQMPLVLFMPKMLLRYSPSLSHISEFTDGQFQEMIDDNEKYKSATRVLVCSGKIYYELLEEREKRKADHIAIVRIEQLYPFNRDKMKKILASYKQMKECYYVQEEQSNSGAYEYIASQFNEILPNKINLCYVGRVRSASPAAGSNALYQKERIKLLKQAFGER</sequence>
<dbReference type="InterPro" id="IPR042179">
    <property type="entry name" value="KGD_C_sf"/>
</dbReference>
<dbReference type="InterPro" id="IPR011603">
    <property type="entry name" value="2oxoglutarate_DH_E1"/>
</dbReference>
<dbReference type="Pfam" id="PF16078">
    <property type="entry name" value="2-oxogl_dehyd_N"/>
    <property type="match status" value="1"/>
</dbReference>
<dbReference type="Gene3D" id="3.40.50.11610">
    <property type="entry name" value="Multifunctional 2-oxoglutarate metabolism enzyme, C-terminal domain"/>
    <property type="match status" value="1"/>
</dbReference>
<dbReference type="Pfam" id="PF16870">
    <property type="entry name" value="OxoGdeHyase_C"/>
    <property type="match status" value="1"/>
</dbReference>
<comment type="cofactor">
    <cofactor evidence="1">
        <name>thiamine diphosphate</name>
        <dbReference type="ChEBI" id="CHEBI:58937"/>
    </cofactor>
</comment>
<dbReference type="InterPro" id="IPR032106">
    <property type="entry name" value="2-oxogl_dehyd_N"/>
</dbReference>
<dbReference type="InterPro" id="IPR031717">
    <property type="entry name" value="ODO-1/KGD_C"/>
</dbReference>
<dbReference type="NCBIfam" id="NF006914">
    <property type="entry name" value="PRK09404.1"/>
    <property type="match status" value="1"/>
</dbReference>
<dbReference type="AlphaFoldDB" id="A0A2A4YIN3"/>
<dbReference type="PIRSF" id="PIRSF000157">
    <property type="entry name" value="Oxoglu_dh_E1"/>
    <property type="match status" value="1"/>
</dbReference>
<accession>A0A2A4YIN3</accession>
<dbReference type="InterPro" id="IPR029061">
    <property type="entry name" value="THDP-binding"/>
</dbReference>
<dbReference type="GO" id="GO:0045252">
    <property type="term" value="C:oxoglutarate dehydrogenase complex"/>
    <property type="evidence" value="ECO:0007669"/>
    <property type="project" value="TreeGrafter"/>
</dbReference>
<dbReference type="NCBIfam" id="TIGR00239">
    <property type="entry name" value="2oxo_dh_E1"/>
    <property type="match status" value="1"/>
</dbReference>
<dbReference type="Pfam" id="PF02779">
    <property type="entry name" value="Transket_pyr"/>
    <property type="match status" value="1"/>
</dbReference>
<protein>
    <recommendedName>
        <fullName evidence="2">oxoglutarate dehydrogenase (succinyl-transferring)</fullName>
        <ecNumber evidence="2">1.2.4.2</ecNumber>
    </recommendedName>
</protein>
<dbReference type="NCBIfam" id="NF008907">
    <property type="entry name" value="PRK12270.1"/>
    <property type="match status" value="1"/>
</dbReference>
<dbReference type="PANTHER" id="PTHR23152">
    <property type="entry name" value="2-OXOGLUTARATE DEHYDROGENASE"/>
    <property type="match status" value="1"/>
</dbReference>
<evidence type="ECO:0000256" key="2">
    <source>
        <dbReference type="ARBA" id="ARBA00012280"/>
    </source>
</evidence>
<reference evidence="7" key="1">
    <citation type="submission" date="2017-08" db="EMBL/GenBank/DDBJ databases">
        <title>A dynamic microbial community with high functional redundancy inhabits the cold, oxic subseafloor aquifer.</title>
        <authorList>
            <person name="Tully B.J."/>
            <person name="Wheat C.G."/>
            <person name="Glazer B.T."/>
            <person name="Huber J.A."/>
        </authorList>
    </citation>
    <scope>NUCLEOTIDE SEQUENCE [LARGE SCALE GENOMIC DNA]</scope>
</reference>
<dbReference type="PANTHER" id="PTHR23152:SF4">
    <property type="entry name" value="2-OXOADIPATE DEHYDROGENASE COMPLEX COMPONENT E1"/>
    <property type="match status" value="1"/>
</dbReference>
<dbReference type="GO" id="GO:0004591">
    <property type="term" value="F:oxoglutarate dehydrogenase (succinyl-transferring) activity"/>
    <property type="evidence" value="ECO:0007669"/>
    <property type="project" value="UniProtKB-EC"/>
</dbReference>
<dbReference type="EC" id="1.2.4.2" evidence="2"/>
<dbReference type="CDD" id="cd02016">
    <property type="entry name" value="TPP_E1_OGDC_like"/>
    <property type="match status" value="1"/>
</dbReference>
<keyword evidence="4" id="KW-0786">Thiamine pyrophosphate</keyword>
<dbReference type="Pfam" id="PF00676">
    <property type="entry name" value="E1_dh"/>
    <property type="match status" value="1"/>
</dbReference>
<evidence type="ECO:0000259" key="5">
    <source>
        <dbReference type="SMART" id="SM00861"/>
    </source>
</evidence>
<dbReference type="SMART" id="SM00861">
    <property type="entry name" value="Transket_pyr"/>
    <property type="match status" value="1"/>
</dbReference>
<dbReference type="GO" id="GO:0006099">
    <property type="term" value="P:tricarboxylic acid cycle"/>
    <property type="evidence" value="ECO:0007669"/>
    <property type="project" value="TreeGrafter"/>
</dbReference>
<dbReference type="EMBL" id="NVUU01000044">
    <property type="protein sequence ID" value="PCI94175.1"/>
    <property type="molecule type" value="Genomic_DNA"/>
</dbReference>
<organism evidence="6 7">
    <name type="scientific">Aerophobetes bacterium</name>
    <dbReference type="NCBI Taxonomy" id="2030807"/>
    <lineage>
        <taxon>Bacteria</taxon>
        <taxon>Candidatus Aerophobota</taxon>
    </lineage>
</organism>
<dbReference type="GO" id="GO:0030976">
    <property type="term" value="F:thiamine pyrophosphate binding"/>
    <property type="evidence" value="ECO:0007669"/>
    <property type="project" value="InterPro"/>
</dbReference>
<proteinExistence type="predicted"/>
<evidence type="ECO:0000256" key="1">
    <source>
        <dbReference type="ARBA" id="ARBA00001964"/>
    </source>
</evidence>
<comment type="caution">
    <text evidence="6">The sequence shown here is derived from an EMBL/GenBank/DDBJ whole genome shotgun (WGS) entry which is preliminary data.</text>
</comment>
<dbReference type="Gene3D" id="1.10.287.1150">
    <property type="entry name" value="TPP helical domain"/>
    <property type="match status" value="1"/>
</dbReference>